<dbReference type="EMBL" id="JBEPBX010000001">
    <property type="protein sequence ID" value="MER6612086.1"/>
    <property type="molecule type" value="Genomic_DNA"/>
</dbReference>
<evidence type="ECO:0000256" key="1">
    <source>
        <dbReference type="SAM" id="MobiDB-lite"/>
    </source>
</evidence>
<proteinExistence type="predicted"/>
<accession>A0ABV1UP94</accession>
<organism evidence="2 3">
    <name type="scientific">Streptomyces xantholiticus</name>
    <dbReference type="NCBI Taxonomy" id="68285"/>
    <lineage>
        <taxon>Bacteria</taxon>
        <taxon>Bacillati</taxon>
        <taxon>Actinomycetota</taxon>
        <taxon>Actinomycetes</taxon>
        <taxon>Kitasatosporales</taxon>
        <taxon>Streptomycetaceae</taxon>
        <taxon>Streptomyces</taxon>
    </lineage>
</organism>
<protein>
    <submittedName>
        <fullName evidence="2">Uncharacterized protein</fullName>
    </submittedName>
</protein>
<keyword evidence="3" id="KW-1185">Reference proteome</keyword>
<gene>
    <name evidence="2" type="ORF">ABT276_01440</name>
</gene>
<dbReference type="RefSeq" id="WP_351974564.1">
    <property type="nucleotide sequence ID" value="NZ_JBEPBX010000001.1"/>
</dbReference>
<evidence type="ECO:0000313" key="3">
    <source>
        <dbReference type="Proteomes" id="UP001445472"/>
    </source>
</evidence>
<reference evidence="2 3" key="1">
    <citation type="submission" date="2024-06" db="EMBL/GenBank/DDBJ databases">
        <title>The Natural Products Discovery Center: Release of the First 8490 Sequenced Strains for Exploring Actinobacteria Biosynthetic Diversity.</title>
        <authorList>
            <person name="Kalkreuter E."/>
            <person name="Kautsar S.A."/>
            <person name="Yang D."/>
            <person name="Bader C.D."/>
            <person name="Teijaro C.N."/>
            <person name="Fluegel L."/>
            <person name="Davis C.M."/>
            <person name="Simpson J.R."/>
            <person name="Lauterbach L."/>
            <person name="Steele A.D."/>
            <person name="Gui C."/>
            <person name="Meng S."/>
            <person name="Li G."/>
            <person name="Viehrig K."/>
            <person name="Ye F."/>
            <person name="Su P."/>
            <person name="Kiefer A.F."/>
            <person name="Nichols A."/>
            <person name="Cepeda A.J."/>
            <person name="Yan W."/>
            <person name="Fan B."/>
            <person name="Jiang Y."/>
            <person name="Adhikari A."/>
            <person name="Zheng C.-J."/>
            <person name="Schuster L."/>
            <person name="Cowan T.M."/>
            <person name="Smanski M.J."/>
            <person name="Chevrette M.G."/>
            <person name="De Carvalho L.P.S."/>
            <person name="Shen B."/>
        </authorList>
    </citation>
    <scope>NUCLEOTIDE SEQUENCE [LARGE SCALE GENOMIC DNA]</scope>
    <source>
        <strain evidence="2 3">NPDC000837</strain>
    </source>
</reference>
<sequence length="335" mass="36220">MQQLTATLKVAGDPKTSPQEREEITEIVQQVTSALVAIGDPETPPELREQLIVIVRQVASALEGSRDPKVPPEVQAKIISTAEQVTSALGVICDSEAPREIREQVGLIVKQATGALERSREPGMSWLVRYAGDVGVATRMITDLKTSPEQGKTLVKGVAQVSSLLPRLGDPTGSREDRARAQKAFREQTAQMKRQQEKAASARGVPDVPLGRAAEVCTNAIFAAASDRALGWSLRNILPAKWEIEGVQDFWKAREKENDSLDVLAQLRNGEQAGAPFDVGKLTTHLAELMPARMLFGAIGTPALYCLQAAWQLDQQAGITAGTWLAMAREKKGDG</sequence>
<feature type="region of interest" description="Disordered" evidence="1">
    <location>
        <begin position="1"/>
        <end position="20"/>
    </location>
</feature>
<name>A0ABV1UP94_9ACTN</name>
<comment type="caution">
    <text evidence="2">The sequence shown here is derived from an EMBL/GenBank/DDBJ whole genome shotgun (WGS) entry which is preliminary data.</text>
</comment>
<evidence type="ECO:0000313" key="2">
    <source>
        <dbReference type="EMBL" id="MER6612086.1"/>
    </source>
</evidence>
<dbReference type="Proteomes" id="UP001445472">
    <property type="component" value="Unassembled WGS sequence"/>
</dbReference>